<dbReference type="GO" id="GO:0036121">
    <property type="term" value="F:double-stranded DNA helicase activity"/>
    <property type="evidence" value="ECO:0007669"/>
    <property type="project" value="TreeGrafter"/>
</dbReference>
<feature type="region of interest" description="Disordered" evidence="2">
    <location>
        <begin position="469"/>
        <end position="524"/>
    </location>
</feature>
<gene>
    <name evidence="4" type="ORF">XA68_12997</name>
</gene>
<dbReference type="GO" id="GO:0005759">
    <property type="term" value="C:mitochondrial matrix"/>
    <property type="evidence" value="ECO:0007669"/>
    <property type="project" value="TreeGrafter"/>
</dbReference>
<feature type="region of interest" description="Disordered" evidence="2">
    <location>
        <begin position="393"/>
        <end position="415"/>
    </location>
</feature>
<keyword evidence="1" id="KW-0547">Nucleotide-binding</keyword>
<organism evidence="4 5">
    <name type="scientific">Ophiocordyceps unilateralis</name>
    <name type="common">Zombie-ant fungus</name>
    <name type="synonym">Torrubia unilateralis</name>
    <dbReference type="NCBI Taxonomy" id="268505"/>
    <lineage>
        <taxon>Eukaryota</taxon>
        <taxon>Fungi</taxon>
        <taxon>Dikarya</taxon>
        <taxon>Ascomycota</taxon>
        <taxon>Pezizomycotina</taxon>
        <taxon>Sordariomycetes</taxon>
        <taxon>Hypocreomycetidae</taxon>
        <taxon>Hypocreales</taxon>
        <taxon>Ophiocordycipitaceae</taxon>
        <taxon>Ophiocordyceps</taxon>
    </lineage>
</organism>
<comment type="caution">
    <text evidence="4">The sequence shown here is derived from an EMBL/GenBank/DDBJ whole genome shotgun (WGS) entry which is preliminary data.</text>
</comment>
<dbReference type="AlphaFoldDB" id="A0A2A9PNW5"/>
<evidence type="ECO:0000313" key="4">
    <source>
        <dbReference type="EMBL" id="PFH62577.1"/>
    </source>
</evidence>
<feature type="compositionally biased region" description="Basic residues" evidence="2">
    <location>
        <begin position="632"/>
        <end position="641"/>
    </location>
</feature>
<dbReference type="Pfam" id="PF04851">
    <property type="entry name" value="ResIII"/>
    <property type="match status" value="1"/>
</dbReference>
<dbReference type="PROSITE" id="PS51194">
    <property type="entry name" value="HELICASE_CTER"/>
    <property type="match status" value="1"/>
</dbReference>
<keyword evidence="1" id="KW-0347">Helicase</keyword>
<evidence type="ECO:0000259" key="3">
    <source>
        <dbReference type="PROSITE" id="PS51194"/>
    </source>
</evidence>
<reference evidence="4 5" key="2">
    <citation type="journal article" date="2017" name="Sci. Rep.">
        <title>Ant-infecting Ophiocordyceps genomes reveal a high diversity of potential behavioral manipulation genes and a possible major role for enterotoxins.</title>
        <authorList>
            <person name="de Bekker C."/>
            <person name="Ohm R.A."/>
            <person name="Evans H.C."/>
            <person name="Brachmann A."/>
            <person name="Hughes D.P."/>
        </authorList>
    </citation>
    <scope>NUCLEOTIDE SEQUENCE [LARGE SCALE GENOMIC DNA]</scope>
    <source>
        <strain evidence="4 5">SC16a</strain>
    </source>
</reference>
<feature type="region of interest" description="Disordered" evidence="2">
    <location>
        <begin position="626"/>
        <end position="662"/>
    </location>
</feature>
<dbReference type="InterPro" id="IPR006935">
    <property type="entry name" value="Helicase/UvrB_N"/>
</dbReference>
<dbReference type="GO" id="GO:0032042">
    <property type="term" value="P:mitochondrial DNA metabolic process"/>
    <property type="evidence" value="ECO:0007669"/>
    <property type="project" value="TreeGrafter"/>
</dbReference>
<dbReference type="PANTHER" id="PTHR47396">
    <property type="entry name" value="TYPE I RESTRICTION ENZYME ECOKI R PROTEIN"/>
    <property type="match status" value="1"/>
</dbReference>
<reference evidence="4 5" key="1">
    <citation type="journal article" date="2015" name="BMC Genomics">
        <title>Gene expression during zombie ant biting behavior reflects the complexity underlying fungal parasitic behavioral manipulation.</title>
        <authorList>
            <person name="de Bekker C."/>
            <person name="Ohm R.A."/>
            <person name="Loreto R.G."/>
            <person name="Sebastian A."/>
            <person name="Albert I."/>
            <person name="Merrow M."/>
            <person name="Brachmann A."/>
            <person name="Hughes D.P."/>
        </authorList>
    </citation>
    <scope>NUCLEOTIDE SEQUENCE [LARGE SCALE GENOMIC DNA]</scope>
    <source>
        <strain evidence="4 5">SC16a</strain>
    </source>
</reference>
<evidence type="ECO:0000313" key="5">
    <source>
        <dbReference type="Proteomes" id="UP000037136"/>
    </source>
</evidence>
<keyword evidence="5" id="KW-1185">Reference proteome</keyword>
<feature type="domain" description="Helicase C-terminal" evidence="3">
    <location>
        <begin position="234"/>
        <end position="379"/>
    </location>
</feature>
<proteinExistence type="predicted"/>
<protein>
    <recommendedName>
        <fullName evidence="3">Helicase C-terminal domain-containing protein</fullName>
    </recommendedName>
</protein>
<keyword evidence="1" id="KW-0067">ATP-binding</keyword>
<dbReference type="CDD" id="cd18799">
    <property type="entry name" value="SF2_C_EcoAI-like"/>
    <property type="match status" value="1"/>
</dbReference>
<keyword evidence="1" id="KW-0378">Hydrolase</keyword>
<dbReference type="InterPro" id="IPR050742">
    <property type="entry name" value="Helicase_Restrict-Modif_Enz"/>
</dbReference>
<dbReference type="GO" id="GO:0061749">
    <property type="term" value="F:forked DNA-dependent helicase activity"/>
    <property type="evidence" value="ECO:0007669"/>
    <property type="project" value="TreeGrafter"/>
</dbReference>
<dbReference type="GO" id="GO:0005524">
    <property type="term" value="F:ATP binding"/>
    <property type="evidence" value="ECO:0007669"/>
    <property type="project" value="InterPro"/>
</dbReference>
<name>A0A2A9PNW5_OPHUN</name>
<dbReference type="EMBL" id="LAZP02000024">
    <property type="protein sequence ID" value="PFH62577.1"/>
    <property type="molecule type" value="Genomic_DNA"/>
</dbReference>
<feature type="compositionally biased region" description="Acidic residues" evidence="2">
    <location>
        <begin position="471"/>
        <end position="495"/>
    </location>
</feature>
<dbReference type="OrthoDB" id="16911at2759"/>
<evidence type="ECO:0000256" key="1">
    <source>
        <dbReference type="ARBA" id="ARBA00022806"/>
    </source>
</evidence>
<dbReference type="SUPFAM" id="SSF52540">
    <property type="entry name" value="P-loop containing nucleoside triphosphate hydrolases"/>
    <property type="match status" value="1"/>
</dbReference>
<dbReference type="GO" id="GO:0070125">
    <property type="term" value="P:mitochondrial translational elongation"/>
    <property type="evidence" value="ECO:0007669"/>
    <property type="project" value="TreeGrafter"/>
</dbReference>
<sequence>MLRFASGYIFRPGLALGFRVPRLLNIPRAGAATLASDDKPQLRDYQLECIDSVLSSLDKGHKRVGISLATGSGKTVVFTQLIDKIKPRPNDGDRTLILAHRRELVEQAAHGLSACLGRGRHHRRQRSEHHVQGPARKALKHFGLGHKQQDSPTLIGVSATFSRFDGLKLGVAIDEIVFHRDYVDMISDNWLSNVIFTTVRSSANLSQVKRGVFGDFHTGELSQAVNTHEVNELTVRSWMTKASDRKSTLVFCVDLAHVSGLTHAFRQHQIDARFVTGDTPKVERSETLDAFKRGDFPILVNCGVFTEGTDIPNVDCIVLARPTRSRNLLVQMIGRGMRLHPGKDDCHVIDLVSSLETGIITTPTLFGLDPSELVDKASVGDLRVIKERKSAEEDRARQAYREGEQPSAVTPGPASVTFTDYASVFDLIADTNKDKYIRTISPYCWVRTGEHRHVLVSSNGDFLRIERVEPDVEEEEADETDETDAVPPSSDEDDGLQQTAEEGETSGSTADDAEQGTRRTGQTAHYRTVLIRSLRFMKTKAPYSAPHEILKAATFADAVHGSDSYASKAFPHVYISLNQPWRKQRATPAQVNFLNRFRSADDQLRPEDISKGKAMDMMTKFKHGARGEFRRIKGQQRKLDRKAHAEAQRKARERVQVGPVQR</sequence>
<evidence type="ECO:0000256" key="2">
    <source>
        <dbReference type="SAM" id="MobiDB-lite"/>
    </source>
</evidence>
<feature type="compositionally biased region" description="Basic and acidic residues" evidence="2">
    <location>
        <begin position="642"/>
        <end position="655"/>
    </location>
</feature>
<dbReference type="InterPro" id="IPR001650">
    <property type="entry name" value="Helicase_C-like"/>
</dbReference>
<feature type="compositionally biased region" description="Polar residues" evidence="2">
    <location>
        <begin position="496"/>
        <end position="509"/>
    </location>
</feature>
<dbReference type="SMART" id="SM00490">
    <property type="entry name" value="HELICc"/>
    <property type="match status" value="1"/>
</dbReference>
<dbReference type="Proteomes" id="UP000037136">
    <property type="component" value="Unassembled WGS sequence"/>
</dbReference>
<dbReference type="Gene3D" id="3.40.50.300">
    <property type="entry name" value="P-loop containing nucleotide triphosphate hydrolases"/>
    <property type="match status" value="2"/>
</dbReference>
<dbReference type="Pfam" id="PF00271">
    <property type="entry name" value="Helicase_C"/>
    <property type="match status" value="1"/>
</dbReference>
<dbReference type="PANTHER" id="PTHR47396:SF1">
    <property type="entry name" value="ATP-DEPENDENT HELICASE IRC3-RELATED"/>
    <property type="match status" value="1"/>
</dbReference>
<dbReference type="STRING" id="268505.A0A2A9PNW5"/>
<dbReference type="InterPro" id="IPR027417">
    <property type="entry name" value="P-loop_NTPase"/>
</dbReference>
<accession>A0A2A9PNW5</accession>
<feature type="compositionally biased region" description="Basic and acidic residues" evidence="2">
    <location>
        <begin position="393"/>
        <end position="404"/>
    </location>
</feature>
<dbReference type="GO" id="GO:0016787">
    <property type="term" value="F:hydrolase activity"/>
    <property type="evidence" value="ECO:0007669"/>
    <property type="project" value="InterPro"/>
</dbReference>
<dbReference type="GO" id="GO:0000403">
    <property type="term" value="F:Y-form DNA binding"/>
    <property type="evidence" value="ECO:0007669"/>
    <property type="project" value="TreeGrafter"/>
</dbReference>